<name>A0A6B2K197_9RHOB</name>
<dbReference type="EMBL" id="JAAGAB010000003">
    <property type="protein sequence ID" value="NDV02214.1"/>
    <property type="molecule type" value="Genomic_DNA"/>
</dbReference>
<gene>
    <name evidence="2" type="ORF">GZA08_14685</name>
</gene>
<keyword evidence="3" id="KW-1185">Reference proteome</keyword>
<reference evidence="2 3" key="1">
    <citation type="submission" date="2020-02" db="EMBL/GenBank/DDBJ databases">
        <title>Pseudoroseicyclus tamarix, sp. nov., isolated from offshore sediment of a Tamarix chinensis forest.</title>
        <authorList>
            <person name="Gai Y."/>
        </authorList>
    </citation>
    <scope>NUCLEOTIDE SEQUENCE [LARGE SCALE GENOMIC DNA]</scope>
    <source>
        <strain evidence="2 3">CLL3-39</strain>
    </source>
</reference>
<sequence length="238" mass="26416">MRLCIIGSSHCAALGDGWEEVKGRYPGTEIHIFAAPRQQVLETRLTGSELVPETEKLRNFFQLSSGGRETINVQQYDRFLLYALQKQAEIFQDDASYSEAVMQASRSARVLESPEMVLARRLRECTSAPIDVALSPYRRPVGGRVPAEGSVAEENAAFARLWAEAVPGARFVPQPPETVLTGRATIPDYGSGTRRLSTREGQKPIPHKSHDDVHANAEYGAIWISRYLEGLQHEELPA</sequence>
<proteinExistence type="predicted"/>
<evidence type="ECO:0000313" key="2">
    <source>
        <dbReference type="EMBL" id="NDV02214.1"/>
    </source>
</evidence>
<feature type="compositionally biased region" description="Basic and acidic residues" evidence="1">
    <location>
        <begin position="197"/>
        <end position="211"/>
    </location>
</feature>
<feature type="region of interest" description="Disordered" evidence="1">
    <location>
        <begin position="174"/>
        <end position="211"/>
    </location>
</feature>
<dbReference type="Proteomes" id="UP000474757">
    <property type="component" value="Unassembled WGS sequence"/>
</dbReference>
<dbReference type="RefSeq" id="WP_163894939.1">
    <property type="nucleotide sequence ID" value="NZ_JAAFYS010000003.1"/>
</dbReference>
<comment type="caution">
    <text evidence="2">The sequence shown here is derived from an EMBL/GenBank/DDBJ whole genome shotgun (WGS) entry which is preliminary data.</text>
</comment>
<evidence type="ECO:0000313" key="3">
    <source>
        <dbReference type="Proteomes" id="UP000474757"/>
    </source>
</evidence>
<protein>
    <submittedName>
        <fullName evidence="2">Uncharacterized protein</fullName>
    </submittedName>
</protein>
<accession>A0A6B2K197</accession>
<evidence type="ECO:0000256" key="1">
    <source>
        <dbReference type="SAM" id="MobiDB-lite"/>
    </source>
</evidence>
<dbReference type="AlphaFoldDB" id="A0A6B2K197"/>
<organism evidence="2 3">
    <name type="scientific">Pseudoroseicyclus tamaricis</name>
    <dbReference type="NCBI Taxonomy" id="2705421"/>
    <lineage>
        <taxon>Bacteria</taxon>
        <taxon>Pseudomonadati</taxon>
        <taxon>Pseudomonadota</taxon>
        <taxon>Alphaproteobacteria</taxon>
        <taxon>Rhodobacterales</taxon>
        <taxon>Paracoccaceae</taxon>
        <taxon>Pseudoroseicyclus</taxon>
    </lineage>
</organism>